<dbReference type="SUPFAM" id="SSF54631">
    <property type="entry name" value="CBS-domain pair"/>
    <property type="match status" value="1"/>
</dbReference>
<dbReference type="InterPro" id="IPR046342">
    <property type="entry name" value="CBS_dom_sf"/>
</dbReference>
<dbReference type="PANTHER" id="PTHR43080:SF2">
    <property type="entry name" value="CBS DOMAIN-CONTAINING PROTEIN"/>
    <property type="match status" value="1"/>
</dbReference>
<dbReference type="Pfam" id="PF00571">
    <property type="entry name" value="CBS"/>
    <property type="match status" value="2"/>
</dbReference>
<dbReference type="InterPro" id="IPR000644">
    <property type="entry name" value="CBS_dom"/>
</dbReference>
<name>A0A832LVC5_9BACT</name>
<reference evidence="4" key="1">
    <citation type="journal article" date="2020" name="mSystems">
        <title>Genome- and Community-Level Interaction Insights into Carbon Utilization and Element Cycling Functions of Hydrothermarchaeota in Hydrothermal Sediment.</title>
        <authorList>
            <person name="Zhou Z."/>
            <person name="Liu Y."/>
            <person name="Xu W."/>
            <person name="Pan J."/>
            <person name="Luo Z.H."/>
            <person name="Li M."/>
        </authorList>
    </citation>
    <scope>NUCLEOTIDE SEQUENCE [LARGE SCALE GENOMIC DNA]</scope>
    <source>
        <strain evidence="4">SpSt-605</strain>
    </source>
</reference>
<dbReference type="PANTHER" id="PTHR43080">
    <property type="entry name" value="CBS DOMAIN-CONTAINING PROTEIN CBSX3, MITOCHONDRIAL"/>
    <property type="match status" value="1"/>
</dbReference>
<dbReference type="CDD" id="cd04584">
    <property type="entry name" value="CBS_pair_AcuB_like"/>
    <property type="match status" value="1"/>
</dbReference>
<evidence type="ECO:0000256" key="1">
    <source>
        <dbReference type="ARBA" id="ARBA00023122"/>
    </source>
</evidence>
<dbReference type="Gene3D" id="3.10.580.10">
    <property type="entry name" value="CBS-domain"/>
    <property type="match status" value="1"/>
</dbReference>
<proteinExistence type="predicted"/>
<accession>A0A832LVC5</accession>
<feature type="domain" description="CBS" evidence="3">
    <location>
        <begin position="81"/>
        <end position="140"/>
    </location>
</feature>
<evidence type="ECO:0000259" key="3">
    <source>
        <dbReference type="PROSITE" id="PS51371"/>
    </source>
</evidence>
<evidence type="ECO:0000313" key="4">
    <source>
        <dbReference type="EMBL" id="HGV54878.1"/>
    </source>
</evidence>
<dbReference type="AlphaFoldDB" id="A0A832LVC5"/>
<sequence length="248" mass="28803">MLVKDWMSEHVITLDENVSIMKAIQVLKEHKIRRIPVTREGKLVGIVTDRDIKEATPSKITTFEVHELYYLLSELKLKDIMTKDPLTVRPDDTVEYAAVLMLENKISGLPVVNEEGQVVGIITQTDIFKLFVNITGIYYSPYQISLLINHSYELSDLFDILKRFQVSIYSLLTWKEEMALPMESAVQEEKPSDTKRLVFIRFEEVSSEKLELVLKELNQRFRVIYCIKEDISKLPHKEVKALEELSLI</sequence>
<dbReference type="SMART" id="SM00116">
    <property type="entry name" value="CBS"/>
    <property type="match status" value="2"/>
</dbReference>
<dbReference type="InterPro" id="IPR051257">
    <property type="entry name" value="Diverse_CBS-Domain"/>
</dbReference>
<feature type="domain" description="CBS" evidence="3">
    <location>
        <begin position="7"/>
        <end position="62"/>
    </location>
</feature>
<dbReference type="EMBL" id="DSZU01000030">
    <property type="protein sequence ID" value="HGV54878.1"/>
    <property type="molecule type" value="Genomic_DNA"/>
</dbReference>
<dbReference type="PROSITE" id="PS51371">
    <property type="entry name" value="CBS"/>
    <property type="match status" value="2"/>
</dbReference>
<keyword evidence="1 2" id="KW-0129">CBS domain</keyword>
<gene>
    <name evidence="4" type="ORF">ENT73_02145</name>
</gene>
<evidence type="ECO:0000256" key="2">
    <source>
        <dbReference type="PROSITE-ProRule" id="PRU00703"/>
    </source>
</evidence>
<protein>
    <submittedName>
        <fullName evidence="4">CBS domain-containing protein</fullName>
    </submittedName>
</protein>
<comment type="caution">
    <text evidence="4">The sequence shown here is derived from an EMBL/GenBank/DDBJ whole genome shotgun (WGS) entry which is preliminary data.</text>
</comment>
<organism evidence="4">
    <name type="scientific">Caldimicrobium thiodismutans</name>
    <dbReference type="NCBI Taxonomy" id="1653476"/>
    <lineage>
        <taxon>Bacteria</taxon>
        <taxon>Pseudomonadati</taxon>
        <taxon>Thermodesulfobacteriota</taxon>
        <taxon>Thermodesulfobacteria</taxon>
        <taxon>Thermodesulfobacteriales</taxon>
        <taxon>Thermodesulfobacteriaceae</taxon>
        <taxon>Caldimicrobium</taxon>
    </lineage>
</organism>